<comment type="caution">
    <text evidence="6">The sequence shown here is derived from an EMBL/GenBank/DDBJ whole genome shotgun (WGS) entry which is preliminary data.</text>
</comment>
<dbReference type="Proteomes" id="UP000306628">
    <property type="component" value="Unassembled WGS sequence"/>
</dbReference>
<dbReference type="SMART" id="SM00100">
    <property type="entry name" value="cNMP"/>
    <property type="match status" value="1"/>
</dbReference>
<dbReference type="InterPro" id="IPR000595">
    <property type="entry name" value="cNMP-bd_dom"/>
</dbReference>
<dbReference type="GO" id="GO:0003700">
    <property type="term" value="F:DNA-binding transcription factor activity"/>
    <property type="evidence" value="ECO:0007669"/>
    <property type="project" value="TreeGrafter"/>
</dbReference>
<proteinExistence type="predicted"/>
<dbReference type="OrthoDB" id="41390at2"/>
<protein>
    <submittedName>
        <fullName evidence="6">Crp/Fnr family transcriptional regulator</fullName>
    </submittedName>
</protein>
<keyword evidence="2" id="KW-0238">DNA-binding</keyword>
<dbReference type="InterPro" id="IPR018490">
    <property type="entry name" value="cNMP-bd_dom_sf"/>
</dbReference>
<evidence type="ECO:0000256" key="3">
    <source>
        <dbReference type="ARBA" id="ARBA00023163"/>
    </source>
</evidence>
<keyword evidence="7" id="KW-1185">Reference proteome</keyword>
<gene>
    <name evidence="6" type="ORF">ETD85_05620</name>
</gene>
<name>A0A5S4GYR6_9ACTN</name>
<evidence type="ECO:0000259" key="4">
    <source>
        <dbReference type="PROSITE" id="PS50042"/>
    </source>
</evidence>
<dbReference type="AlphaFoldDB" id="A0A5S4GYR6"/>
<dbReference type="Gene3D" id="2.60.120.10">
    <property type="entry name" value="Jelly Rolls"/>
    <property type="match status" value="1"/>
</dbReference>
<keyword evidence="3" id="KW-0804">Transcription</keyword>
<evidence type="ECO:0000256" key="1">
    <source>
        <dbReference type="ARBA" id="ARBA00023015"/>
    </source>
</evidence>
<feature type="domain" description="HTH crp-type" evidence="5">
    <location>
        <begin position="155"/>
        <end position="228"/>
    </location>
</feature>
<evidence type="ECO:0000256" key="2">
    <source>
        <dbReference type="ARBA" id="ARBA00023125"/>
    </source>
</evidence>
<dbReference type="PANTHER" id="PTHR24567:SF68">
    <property type="entry name" value="DNA-BINDING TRANSCRIPTIONAL DUAL REGULATOR CRP"/>
    <property type="match status" value="1"/>
</dbReference>
<dbReference type="SUPFAM" id="SSF51206">
    <property type="entry name" value="cAMP-binding domain-like"/>
    <property type="match status" value="1"/>
</dbReference>
<dbReference type="PROSITE" id="PS50042">
    <property type="entry name" value="CNMP_BINDING_3"/>
    <property type="match status" value="1"/>
</dbReference>
<dbReference type="GO" id="GO:0005829">
    <property type="term" value="C:cytosol"/>
    <property type="evidence" value="ECO:0007669"/>
    <property type="project" value="TreeGrafter"/>
</dbReference>
<dbReference type="InterPro" id="IPR036390">
    <property type="entry name" value="WH_DNA-bd_sf"/>
</dbReference>
<dbReference type="PANTHER" id="PTHR24567">
    <property type="entry name" value="CRP FAMILY TRANSCRIPTIONAL REGULATORY PROTEIN"/>
    <property type="match status" value="1"/>
</dbReference>
<dbReference type="PROSITE" id="PS51063">
    <property type="entry name" value="HTH_CRP_2"/>
    <property type="match status" value="1"/>
</dbReference>
<dbReference type="InterPro" id="IPR012318">
    <property type="entry name" value="HTH_CRP"/>
</dbReference>
<feature type="domain" description="Cyclic nucleotide-binding" evidence="4">
    <location>
        <begin position="21"/>
        <end position="124"/>
    </location>
</feature>
<evidence type="ECO:0000313" key="7">
    <source>
        <dbReference type="Proteomes" id="UP000306628"/>
    </source>
</evidence>
<organism evidence="6 7">
    <name type="scientific">Nonomuraea zeae</name>
    <dbReference type="NCBI Taxonomy" id="1642303"/>
    <lineage>
        <taxon>Bacteria</taxon>
        <taxon>Bacillati</taxon>
        <taxon>Actinomycetota</taxon>
        <taxon>Actinomycetes</taxon>
        <taxon>Streptosporangiales</taxon>
        <taxon>Streptosporangiaceae</taxon>
        <taxon>Nonomuraea</taxon>
    </lineage>
</organism>
<dbReference type="Pfam" id="PF00027">
    <property type="entry name" value="cNMP_binding"/>
    <property type="match status" value="1"/>
</dbReference>
<dbReference type="InterPro" id="IPR036388">
    <property type="entry name" value="WH-like_DNA-bd_sf"/>
</dbReference>
<dbReference type="EMBL" id="VCKX01000011">
    <property type="protein sequence ID" value="TMR38113.1"/>
    <property type="molecule type" value="Genomic_DNA"/>
</dbReference>
<dbReference type="Pfam" id="PF13545">
    <property type="entry name" value="HTH_Crp_2"/>
    <property type="match status" value="1"/>
</dbReference>
<dbReference type="SUPFAM" id="SSF46785">
    <property type="entry name" value="Winged helix' DNA-binding domain"/>
    <property type="match status" value="1"/>
</dbReference>
<dbReference type="GO" id="GO:0003677">
    <property type="term" value="F:DNA binding"/>
    <property type="evidence" value="ECO:0007669"/>
    <property type="project" value="UniProtKB-KW"/>
</dbReference>
<dbReference type="CDD" id="cd00038">
    <property type="entry name" value="CAP_ED"/>
    <property type="match status" value="1"/>
</dbReference>
<reference evidence="6 7" key="1">
    <citation type="submission" date="2019-05" db="EMBL/GenBank/DDBJ databases">
        <title>Draft genome sequence of Nonomuraea zeae DSM 100528.</title>
        <authorList>
            <person name="Saricaoglu S."/>
            <person name="Isik K."/>
        </authorList>
    </citation>
    <scope>NUCLEOTIDE SEQUENCE [LARGE SCALE GENOMIC DNA]</scope>
    <source>
        <strain evidence="6 7">DSM 100528</strain>
    </source>
</reference>
<dbReference type="Gene3D" id="1.10.10.10">
    <property type="entry name" value="Winged helix-like DNA-binding domain superfamily/Winged helix DNA-binding domain"/>
    <property type="match status" value="1"/>
</dbReference>
<dbReference type="InterPro" id="IPR050397">
    <property type="entry name" value="Env_Response_Regulators"/>
</dbReference>
<accession>A0A5S4GYR6</accession>
<dbReference type="InterPro" id="IPR014710">
    <property type="entry name" value="RmlC-like_jellyroll"/>
</dbReference>
<evidence type="ECO:0000313" key="6">
    <source>
        <dbReference type="EMBL" id="TMR38113.1"/>
    </source>
</evidence>
<sequence length="244" mass="26107">MCETSPAGGNLAPNRWPTGTFMHRLRDELRSELLGLGTLRSFPPGHVLISQGDRGTSVWILLDALVKVTGGVENGVEATLAIRVSGDIVGDMAAMDGSPRSATVTTCGRAVCQQVKGPVFRSFVTSRPAAALALTQVVAERLRWANQRRLDFAGYETKICLARVLIALISRHGRTTEDGVSIGVPLTRAELGMLVGAKEITTQKALRELAAEGVIRRGHRDVVVKDLAALTALADLAFLAKPYL</sequence>
<evidence type="ECO:0000259" key="5">
    <source>
        <dbReference type="PROSITE" id="PS51063"/>
    </source>
</evidence>
<keyword evidence="1" id="KW-0805">Transcription regulation</keyword>